<proteinExistence type="predicted"/>
<accession>A0ABC9U2Q9</accession>
<reference evidence="1 2" key="1">
    <citation type="submission" date="2013-07" db="EMBL/GenBank/DDBJ databases">
        <authorList>
            <person name="Weinstock G."/>
            <person name="Sodergren E."/>
            <person name="Wylie T."/>
            <person name="Fulton L."/>
            <person name="Fulton R."/>
            <person name="Fronick C."/>
            <person name="O'Laughlin M."/>
            <person name="Godfrey J."/>
            <person name="Miner T."/>
            <person name="Herter B."/>
            <person name="Appelbaum E."/>
            <person name="Cordes M."/>
            <person name="Lek S."/>
            <person name="Wollam A."/>
            <person name="Pepin K.H."/>
            <person name="Palsikar V.B."/>
            <person name="Mitreva M."/>
            <person name="Wilson R.K."/>
        </authorList>
    </citation>
    <scope>NUCLEOTIDE SEQUENCE [LARGE SCALE GENOMIC DNA]</scope>
    <source>
        <strain evidence="1 2">ATCC 14940</strain>
    </source>
</reference>
<organism evidence="1 2">
    <name type="scientific">[Clostridium] symbiosum ATCC 14940</name>
    <dbReference type="NCBI Taxonomy" id="411472"/>
    <lineage>
        <taxon>Bacteria</taxon>
        <taxon>Bacillati</taxon>
        <taxon>Bacillota</taxon>
        <taxon>Clostridia</taxon>
        <taxon>Lachnospirales</taxon>
        <taxon>Lachnospiraceae</taxon>
        <taxon>Otoolea</taxon>
    </lineage>
</organism>
<dbReference type="EMBL" id="AWSU01000057">
    <property type="protein sequence ID" value="ERI79751.1"/>
    <property type="molecule type" value="Genomic_DNA"/>
</dbReference>
<comment type="caution">
    <text evidence="1">The sequence shown here is derived from an EMBL/GenBank/DDBJ whole genome shotgun (WGS) entry which is preliminary data.</text>
</comment>
<gene>
    <name evidence="1" type="ORF">CLOSYM_00690</name>
</gene>
<evidence type="ECO:0000313" key="1">
    <source>
        <dbReference type="EMBL" id="ERI79751.1"/>
    </source>
</evidence>
<dbReference type="Proteomes" id="UP000016491">
    <property type="component" value="Unassembled WGS sequence"/>
</dbReference>
<keyword evidence="1" id="KW-0687">Ribonucleoprotein</keyword>
<dbReference type="GO" id="GO:0005840">
    <property type="term" value="C:ribosome"/>
    <property type="evidence" value="ECO:0007669"/>
    <property type="project" value="UniProtKB-KW"/>
</dbReference>
<keyword evidence="1" id="KW-0689">Ribosomal protein</keyword>
<evidence type="ECO:0000313" key="2">
    <source>
        <dbReference type="Proteomes" id="UP000016491"/>
    </source>
</evidence>
<sequence>MAGDNDRYAARMNRRLTQCAQMRKTMRKHSCQTLYLKEKYSKITPDKLEMAAKNRKGEKK</sequence>
<protein>
    <submittedName>
        <fullName evidence="1">50S ribosomal protein L33 domain protein</fullName>
    </submittedName>
</protein>
<name>A0ABC9U2Q9_CLOSY</name>
<dbReference type="AlphaFoldDB" id="A0ABC9U2Q9"/>